<dbReference type="InterPro" id="IPR013751">
    <property type="entry name" value="ACP_syn_III_N"/>
</dbReference>
<dbReference type="InterPro" id="IPR004655">
    <property type="entry name" value="FabH"/>
</dbReference>
<keyword evidence="9" id="KW-0511">Multifunctional enzyme</keyword>
<keyword evidence="8 9" id="KW-0012">Acyltransferase</keyword>
<feature type="domain" description="Beta-ketoacyl-[acyl-carrier-protein] synthase III C-terminal" evidence="10">
    <location>
        <begin position="219"/>
        <end position="308"/>
    </location>
</feature>
<evidence type="ECO:0000313" key="12">
    <source>
        <dbReference type="EMBL" id="MEQ2555847.1"/>
    </source>
</evidence>
<dbReference type="HAMAP" id="MF_01815">
    <property type="entry name" value="FabH"/>
    <property type="match status" value="1"/>
</dbReference>
<keyword evidence="7 9" id="KW-0275">Fatty acid biosynthesis</keyword>
<evidence type="ECO:0000256" key="6">
    <source>
        <dbReference type="ARBA" id="ARBA00023098"/>
    </source>
</evidence>
<dbReference type="CDD" id="cd00830">
    <property type="entry name" value="KAS_III"/>
    <property type="match status" value="1"/>
</dbReference>
<dbReference type="PANTHER" id="PTHR34069">
    <property type="entry name" value="3-OXOACYL-[ACYL-CARRIER-PROTEIN] SYNTHASE 3"/>
    <property type="match status" value="1"/>
</dbReference>
<keyword evidence="4 9" id="KW-0808">Transferase</keyword>
<evidence type="ECO:0000256" key="3">
    <source>
        <dbReference type="ARBA" id="ARBA00022516"/>
    </source>
</evidence>
<gene>
    <name evidence="9" type="primary">fabH</name>
    <name evidence="12" type="ORF">WMO37_12690</name>
</gene>
<feature type="domain" description="Beta-ketoacyl-[acyl-carrier-protein] synthase III N-terminal" evidence="11">
    <location>
        <begin position="106"/>
        <end position="179"/>
    </location>
</feature>
<feature type="active site" evidence="9">
    <location>
        <position position="112"/>
    </location>
</feature>
<keyword evidence="2 9" id="KW-0963">Cytoplasm</keyword>
<dbReference type="Gene3D" id="3.40.47.10">
    <property type="match status" value="1"/>
</dbReference>
<organism evidence="12 13">
    <name type="scientific">Lachnospira intestinalis</name>
    <dbReference type="NCBI Taxonomy" id="3133158"/>
    <lineage>
        <taxon>Bacteria</taxon>
        <taxon>Bacillati</taxon>
        <taxon>Bacillota</taxon>
        <taxon>Clostridia</taxon>
        <taxon>Lachnospirales</taxon>
        <taxon>Lachnospiraceae</taxon>
        <taxon>Lachnospira</taxon>
    </lineage>
</organism>
<name>A0ABV1H9Q5_9FIRM</name>
<proteinExistence type="inferred from homology"/>
<evidence type="ECO:0000259" key="11">
    <source>
        <dbReference type="Pfam" id="PF08545"/>
    </source>
</evidence>
<feature type="active site" evidence="9">
    <location>
        <position position="235"/>
    </location>
</feature>
<dbReference type="SUPFAM" id="SSF53901">
    <property type="entry name" value="Thiolase-like"/>
    <property type="match status" value="1"/>
</dbReference>
<evidence type="ECO:0000256" key="8">
    <source>
        <dbReference type="ARBA" id="ARBA00023315"/>
    </source>
</evidence>
<evidence type="ECO:0000256" key="5">
    <source>
        <dbReference type="ARBA" id="ARBA00022832"/>
    </source>
</evidence>
<keyword evidence="6 9" id="KW-0443">Lipid metabolism</keyword>
<dbReference type="EC" id="2.3.1.180" evidence="9"/>
<dbReference type="PANTHER" id="PTHR34069:SF2">
    <property type="entry name" value="BETA-KETOACYL-[ACYL-CARRIER-PROTEIN] SYNTHASE III"/>
    <property type="match status" value="1"/>
</dbReference>
<dbReference type="EMBL" id="JBBMFS010000013">
    <property type="protein sequence ID" value="MEQ2555847.1"/>
    <property type="molecule type" value="Genomic_DNA"/>
</dbReference>
<dbReference type="Proteomes" id="UP001546774">
    <property type="component" value="Unassembled WGS sequence"/>
</dbReference>
<comment type="subcellular location">
    <subcellularLocation>
        <location evidence="9">Cytoplasm</location>
    </subcellularLocation>
</comment>
<dbReference type="Pfam" id="PF08545">
    <property type="entry name" value="ACP_syn_III"/>
    <property type="match status" value="1"/>
</dbReference>
<comment type="pathway">
    <text evidence="9">Lipid metabolism; fatty acid biosynthesis.</text>
</comment>
<dbReference type="InterPro" id="IPR013747">
    <property type="entry name" value="ACP_syn_III_C"/>
</dbReference>
<keyword evidence="5 9" id="KW-0276">Fatty acid metabolism</keyword>
<evidence type="ECO:0000259" key="10">
    <source>
        <dbReference type="Pfam" id="PF08541"/>
    </source>
</evidence>
<accession>A0ABV1H9Q5</accession>
<evidence type="ECO:0000313" key="13">
    <source>
        <dbReference type="Proteomes" id="UP001546774"/>
    </source>
</evidence>
<comment type="caution">
    <text evidence="12">The sequence shown here is derived from an EMBL/GenBank/DDBJ whole genome shotgun (WGS) entry which is preliminary data.</text>
</comment>
<keyword evidence="3 9" id="KW-0444">Lipid biosynthesis</keyword>
<dbReference type="NCBIfam" id="NF006829">
    <property type="entry name" value="PRK09352.1"/>
    <property type="match status" value="1"/>
</dbReference>
<evidence type="ECO:0000256" key="4">
    <source>
        <dbReference type="ARBA" id="ARBA00022679"/>
    </source>
</evidence>
<feature type="active site" evidence="9">
    <location>
        <position position="265"/>
    </location>
</feature>
<evidence type="ECO:0000256" key="7">
    <source>
        <dbReference type="ARBA" id="ARBA00023160"/>
    </source>
</evidence>
<comment type="function">
    <text evidence="9">Catalyzes the condensation reaction of fatty acid synthesis by the addition to an acyl acceptor of two carbons from malonyl-ACP. Catalyzes the first condensation reaction which initiates fatty acid synthesis and may therefore play a role in governing the total rate of fatty acid production. Possesses both acetoacetyl-ACP synthase and acetyl transacylase activities. Its substrate specificity determines the biosynthesis of branched-chain and/or straight-chain of fatty acids.</text>
</comment>
<comment type="catalytic activity">
    <reaction evidence="9">
        <text>malonyl-[ACP] + acetyl-CoA + H(+) = 3-oxobutanoyl-[ACP] + CO2 + CoA</text>
        <dbReference type="Rhea" id="RHEA:12080"/>
        <dbReference type="Rhea" id="RHEA-COMP:9623"/>
        <dbReference type="Rhea" id="RHEA-COMP:9625"/>
        <dbReference type="ChEBI" id="CHEBI:15378"/>
        <dbReference type="ChEBI" id="CHEBI:16526"/>
        <dbReference type="ChEBI" id="CHEBI:57287"/>
        <dbReference type="ChEBI" id="CHEBI:57288"/>
        <dbReference type="ChEBI" id="CHEBI:78449"/>
        <dbReference type="ChEBI" id="CHEBI:78450"/>
        <dbReference type="EC" id="2.3.1.180"/>
    </reaction>
</comment>
<comment type="domain">
    <text evidence="9">The last Arg residue of the ACP-binding site is essential for the weak association between ACP/AcpP and FabH.</text>
</comment>
<evidence type="ECO:0000256" key="1">
    <source>
        <dbReference type="ARBA" id="ARBA00008642"/>
    </source>
</evidence>
<sequence>MNTKIIGTGSAVPSRVLDNAELSTFLDTSDEWIRTRTGIRSRHIAQEGQTASALAAQAAKKAIADAGIAAEQIEAIIVATSTPDYIFPSTANLVQQEIGAERAACFDLSAACTGFLYAMSVADAYIKVGMYKKVLVIGAEVMSQVVDWKDRSVCVLFGDGAGAVVLGEDSSGKSIFRLHSDSGSAQALTLGKENAVHMNGREIFSFAVRKVPESVKEVLEESETAKEQVKYFILHQANARMIESIAKRLDVPVEKFPMNLETHGNTSAASIPVLLDELNRQNRLIPGDVLILSGFGGGLSWGSALLEWHK</sequence>
<comment type="subunit">
    <text evidence="9">Homodimer.</text>
</comment>
<dbReference type="Pfam" id="PF08541">
    <property type="entry name" value="ACP_syn_III_C"/>
    <property type="match status" value="1"/>
</dbReference>
<evidence type="ECO:0000256" key="9">
    <source>
        <dbReference type="HAMAP-Rule" id="MF_01815"/>
    </source>
</evidence>
<comment type="similarity">
    <text evidence="1 9">Belongs to the thiolase-like superfamily. FabH family.</text>
</comment>
<evidence type="ECO:0000256" key="2">
    <source>
        <dbReference type="ARBA" id="ARBA00022490"/>
    </source>
</evidence>
<protein>
    <recommendedName>
        <fullName evidence="9">Beta-ketoacyl-[acyl-carrier-protein] synthase III</fullName>
        <shortName evidence="9">Beta-ketoacyl-ACP synthase III</shortName>
        <shortName evidence="9">KAS III</shortName>
        <ecNumber evidence="9">2.3.1.180</ecNumber>
    </recommendedName>
    <alternativeName>
        <fullName evidence="9">3-oxoacyl-[acyl-carrier-protein] synthase 3</fullName>
    </alternativeName>
    <alternativeName>
        <fullName evidence="9">3-oxoacyl-[acyl-carrier-protein] synthase III</fullName>
    </alternativeName>
</protein>
<keyword evidence="13" id="KW-1185">Reference proteome</keyword>
<dbReference type="InterPro" id="IPR016039">
    <property type="entry name" value="Thiolase-like"/>
</dbReference>
<dbReference type="GO" id="GO:0033818">
    <property type="term" value="F:beta-ketoacyl-acyl-carrier-protein synthase III activity"/>
    <property type="evidence" value="ECO:0007669"/>
    <property type="project" value="UniProtKB-EC"/>
</dbReference>
<feature type="region of interest" description="ACP-binding" evidence="9">
    <location>
        <begin position="236"/>
        <end position="240"/>
    </location>
</feature>
<reference evidence="12" key="1">
    <citation type="submission" date="2024-03" db="EMBL/GenBank/DDBJ databases">
        <title>Human intestinal bacterial collection.</title>
        <authorList>
            <person name="Pauvert C."/>
            <person name="Hitch T.C.A."/>
            <person name="Clavel T."/>
        </authorList>
    </citation>
    <scope>NUCLEOTIDE SEQUENCE [LARGE SCALE GENOMIC DNA]</scope>
    <source>
        <strain evidence="12">CLA-AA-H89B</strain>
    </source>
</reference>
<dbReference type="NCBIfam" id="TIGR00747">
    <property type="entry name" value="fabH"/>
    <property type="match status" value="1"/>
</dbReference>